<evidence type="ECO:0000313" key="1">
    <source>
        <dbReference type="EMBL" id="AGM15563.1"/>
    </source>
</evidence>
<accession>A0AC59EX79</accession>
<protein>
    <submittedName>
        <fullName evidence="1">Extracellular link domain-containing protein</fullName>
    </submittedName>
</protein>
<keyword evidence="2" id="KW-1185">Reference proteome</keyword>
<proteinExistence type="predicted"/>
<dbReference type="Proteomes" id="UP000204225">
    <property type="component" value="Segment"/>
</dbReference>
<reference evidence="1 2" key="1">
    <citation type="journal article" date="2013" name="Proc. Natl. Acad. Sci. U.S.A.">
        <title>Genome of Phaeocystis globosa virus PgV-16T highlights the common ancestry of the largest known DNA viruses infecting eukaryotes.</title>
        <authorList>
            <person name="Santini S."/>
            <person name="Jeudy S."/>
            <person name="Bartoli J."/>
            <person name="Poirot O."/>
            <person name="Lescot M."/>
            <person name="Abergel C."/>
            <person name="Barbe V."/>
            <person name="Wommack K.E."/>
            <person name="Noordeloos A.A."/>
            <person name="Brussaard C.P."/>
            <person name="Claverie J.M."/>
        </authorList>
    </citation>
    <scope>NUCLEOTIDE SEQUENCE [LARGE SCALE GENOMIC DNA]</scope>
    <source>
        <strain evidence="1 2">16T</strain>
    </source>
</reference>
<dbReference type="EMBL" id="KC662249">
    <property type="protein sequence ID" value="AGM15563.1"/>
    <property type="molecule type" value="Genomic_DNA"/>
</dbReference>
<evidence type="ECO:0000313" key="2">
    <source>
        <dbReference type="Proteomes" id="UP000204225"/>
    </source>
</evidence>
<sequence length="286" mass="32260">MNFFNNITRDFYDNVNNIGSNPFVLVVLIFIILMYYVLFALLGDSSETSGGFVLIEAILWAVLISLVFMNGLAYFFNINVVTEIKNLFSETPEIQITSNTDTTVEDDTDVEQGQEKKQGQAQPNAVVDSKEVYHVPGNNFTYHDAKAVCKAFDGELASYDELKNAQKKGASWCSYGWTKDQLGLYPTSESNWNKLQDKEGHEHSCGLPGVNGGYVSNPHVKLGSNCYGYKPKISDLETNLLKEKNIYPKTNKEKLFDQRVDYWKNRVGNILISPFNTDSWLKVPSV</sequence>
<name>A0AC59EX79_9VIRU</name>
<organism evidence="1 2">
    <name type="scientific">Phaeocystis globosa virus PgV-16T</name>
    <dbReference type="NCBI Taxonomy" id="3071227"/>
    <lineage>
        <taxon>Viruses</taxon>
        <taxon>Varidnaviria</taxon>
        <taxon>Bamfordvirae</taxon>
        <taxon>Nucleocytoviricota</taxon>
        <taxon>Megaviricetes</taxon>
        <taxon>Imitervirales</taxon>
        <taxon>Mesomimiviridae</taxon>
        <taxon>Tethysvirus</taxon>
        <taxon>Tethysvirus hollandense</taxon>
    </lineage>
</organism>
<gene>
    <name evidence="1" type="ORF">PGCG_00252</name>
</gene>